<dbReference type="PROSITE" id="PS00107">
    <property type="entry name" value="PROTEIN_KINASE_ATP"/>
    <property type="match status" value="1"/>
</dbReference>
<keyword evidence="10" id="KW-0732">Signal</keyword>
<dbReference type="PANTHER" id="PTHR48007">
    <property type="entry name" value="LEUCINE-RICH REPEAT RECEPTOR-LIKE PROTEIN KINASE PXC1"/>
    <property type="match status" value="1"/>
</dbReference>
<name>A0AAV1DT71_OLDCO</name>
<evidence type="ECO:0000256" key="4">
    <source>
        <dbReference type="ARBA" id="ARBA00022737"/>
    </source>
</evidence>
<accession>A0AAV1DT71</accession>
<proteinExistence type="predicted"/>
<feature type="transmembrane region" description="Helical" evidence="9">
    <location>
        <begin position="261"/>
        <end position="283"/>
    </location>
</feature>
<evidence type="ECO:0000256" key="3">
    <source>
        <dbReference type="ARBA" id="ARBA00022692"/>
    </source>
</evidence>
<dbReference type="Pfam" id="PF08263">
    <property type="entry name" value="LRRNT_2"/>
    <property type="match status" value="1"/>
</dbReference>
<dbReference type="GO" id="GO:0016020">
    <property type="term" value="C:membrane"/>
    <property type="evidence" value="ECO:0007669"/>
    <property type="project" value="UniProtKB-SubCell"/>
</dbReference>
<protein>
    <submittedName>
        <fullName evidence="12">OLC1v1011207C1</fullName>
    </submittedName>
</protein>
<feature type="region of interest" description="Disordered" evidence="8">
    <location>
        <begin position="236"/>
        <end position="255"/>
    </location>
</feature>
<evidence type="ECO:0000256" key="5">
    <source>
        <dbReference type="ARBA" id="ARBA00022989"/>
    </source>
</evidence>
<keyword evidence="6 9" id="KW-0472">Membrane</keyword>
<keyword evidence="4" id="KW-0677">Repeat</keyword>
<dbReference type="InterPro" id="IPR013210">
    <property type="entry name" value="LRR_N_plant-typ"/>
</dbReference>
<gene>
    <name evidence="12" type="ORF">OLC1_LOCUS18582</name>
</gene>
<dbReference type="Pfam" id="PF07714">
    <property type="entry name" value="PK_Tyr_Ser-Thr"/>
    <property type="match status" value="1"/>
</dbReference>
<dbReference type="Gene3D" id="1.10.510.10">
    <property type="entry name" value="Transferase(Phosphotransferase) domain 1"/>
    <property type="match status" value="1"/>
</dbReference>
<evidence type="ECO:0000313" key="13">
    <source>
        <dbReference type="Proteomes" id="UP001161247"/>
    </source>
</evidence>
<feature type="domain" description="Protein kinase" evidence="11">
    <location>
        <begin position="360"/>
        <end position="627"/>
    </location>
</feature>
<evidence type="ECO:0000256" key="1">
    <source>
        <dbReference type="ARBA" id="ARBA00004370"/>
    </source>
</evidence>
<dbReference type="InterPro" id="IPR032675">
    <property type="entry name" value="LRR_dom_sf"/>
</dbReference>
<dbReference type="InterPro" id="IPR017441">
    <property type="entry name" value="Protein_kinase_ATP_BS"/>
</dbReference>
<keyword evidence="3 9" id="KW-0812">Transmembrane</keyword>
<dbReference type="SUPFAM" id="SSF56112">
    <property type="entry name" value="Protein kinase-like (PK-like)"/>
    <property type="match status" value="1"/>
</dbReference>
<dbReference type="InterPro" id="IPR000719">
    <property type="entry name" value="Prot_kinase_dom"/>
</dbReference>
<evidence type="ECO:0000256" key="6">
    <source>
        <dbReference type="ARBA" id="ARBA00023136"/>
    </source>
</evidence>
<dbReference type="Proteomes" id="UP001161247">
    <property type="component" value="Chromosome 6"/>
</dbReference>
<feature type="binding site" evidence="7">
    <location>
        <position position="389"/>
    </location>
    <ligand>
        <name>ATP</name>
        <dbReference type="ChEBI" id="CHEBI:30616"/>
    </ligand>
</feature>
<dbReference type="PROSITE" id="PS50011">
    <property type="entry name" value="PROTEIN_KINASE_DOM"/>
    <property type="match status" value="1"/>
</dbReference>
<evidence type="ECO:0000256" key="7">
    <source>
        <dbReference type="PROSITE-ProRule" id="PRU10141"/>
    </source>
</evidence>
<dbReference type="Pfam" id="PF13855">
    <property type="entry name" value="LRR_8"/>
    <property type="match status" value="1"/>
</dbReference>
<evidence type="ECO:0000256" key="2">
    <source>
        <dbReference type="ARBA" id="ARBA00022614"/>
    </source>
</evidence>
<keyword evidence="13" id="KW-1185">Reference proteome</keyword>
<keyword evidence="7" id="KW-0067">ATP-binding</keyword>
<keyword evidence="7" id="KW-0547">Nucleotide-binding</keyword>
<evidence type="ECO:0000256" key="10">
    <source>
        <dbReference type="SAM" id="SignalP"/>
    </source>
</evidence>
<dbReference type="InterPro" id="IPR001611">
    <property type="entry name" value="Leu-rich_rpt"/>
</dbReference>
<dbReference type="Gene3D" id="3.80.10.10">
    <property type="entry name" value="Ribonuclease Inhibitor"/>
    <property type="match status" value="2"/>
</dbReference>
<comment type="subcellular location">
    <subcellularLocation>
        <location evidence="1">Membrane</location>
    </subcellularLocation>
</comment>
<keyword evidence="2" id="KW-0433">Leucine-rich repeat</keyword>
<dbReference type="InterPro" id="IPR011009">
    <property type="entry name" value="Kinase-like_dom_sf"/>
</dbReference>
<dbReference type="InterPro" id="IPR001245">
    <property type="entry name" value="Ser-Thr/Tyr_kinase_cat_dom"/>
</dbReference>
<keyword evidence="5 9" id="KW-1133">Transmembrane helix</keyword>
<reference evidence="12" key="1">
    <citation type="submission" date="2023-03" db="EMBL/GenBank/DDBJ databases">
        <authorList>
            <person name="Julca I."/>
        </authorList>
    </citation>
    <scope>NUCLEOTIDE SEQUENCE</scope>
</reference>
<feature type="chain" id="PRO_5043471739" evidence="10">
    <location>
        <begin position="25"/>
        <end position="651"/>
    </location>
</feature>
<feature type="signal peptide" evidence="10">
    <location>
        <begin position="1"/>
        <end position="24"/>
    </location>
</feature>
<dbReference type="InterPro" id="IPR046959">
    <property type="entry name" value="PRK1-6/SRF4-like"/>
</dbReference>
<dbReference type="GO" id="GO:0004672">
    <property type="term" value="F:protein kinase activity"/>
    <property type="evidence" value="ECO:0007669"/>
    <property type="project" value="InterPro"/>
</dbReference>
<sequence length="651" mass="71851">MASTKVSDWAFLICFFLFIFTVKCDVEEIKTALSNLIHSLTNTTGSANHQALPWNLSSLDPCGDDWKGVTCDKQNALKNVTLNGLNLSGTFDPSLLCDVTSVAASVTVISLDDNNLMGDGLEKIVNCTQLTRLSLGGNQFSGRVPESFSWLKNLKLLDISRNNFSGSLPDLSKITGLVEFTAEDNHLSGTLPNFDFSNLKIINVSYNDFSGPIPKGADNIPASSFLHNAQLCGSPLPNSCQQEEPESSDETHKSSDRKDKILMFTGYFILGLTVLLLTIFCLCKSRKKEEVQVDSVDHEAASVNDNFSKSGDTPFNLKSTPFNSKSEISTASVENSTVSSSLVVLSSPDVNGIKFENLLRAPAELLGRGIHGSVYKVLSEELGMTVVVKRIKDWAIPTDDFKKRMRRLDRVQHPNVLSALAFYSSKQEKLLVYEYQQNGSLFNLLYGTLPGVGRTFDWSSRLDLATRIADGLAFMHQELQQDGIPHGNLKSSNILLSKNMEPYVSEYGLMIDTRDPSYAVSISSCQGKGEKQAMFKADVYAFGVILLELLTGKLVQNEVSGLDLAGWVVSVVREEWTVEVFDKKLLREGANEERMVNLLQIAIKCVNRSHEARPNMKEIAQMLNALVEDEEKSFDDVSAVTSTSIFDFEKA</sequence>
<evidence type="ECO:0000256" key="9">
    <source>
        <dbReference type="SAM" id="Phobius"/>
    </source>
</evidence>
<evidence type="ECO:0000256" key="8">
    <source>
        <dbReference type="SAM" id="MobiDB-lite"/>
    </source>
</evidence>
<dbReference type="AlphaFoldDB" id="A0AAV1DT71"/>
<evidence type="ECO:0000259" key="11">
    <source>
        <dbReference type="PROSITE" id="PS50011"/>
    </source>
</evidence>
<organism evidence="12 13">
    <name type="scientific">Oldenlandia corymbosa var. corymbosa</name>
    <dbReference type="NCBI Taxonomy" id="529605"/>
    <lineage>
        <taxon>Eukaryota</taxon>
        <taxon>Viridiplantae</taxon>
        <taxon>Streptophyta</taxon>
        <taxon>Embryophyta</taxon>
        <taxon>Tracheophyta</taxon>
        <taxon>Spermatophyta</taxon>
        <taxon>Magnoliopsida</taxon>
        <taxon>eudicotyledons</taxon>
        <taxon>Gunneridae</taxon>
        <taxon>Pentapetalae</taxon>
        <taxon>asterids</taxon>
        <taxon>lamiids</taxon>
        <taxon>Gentianales</taxon>
        <taxon>Rubiaceae</taxon>
        <taxon>Rubioideae</taxon>
        <taxon>Spermacoceae</taxon>
        <taxon>Hedyotis-Oldenlandia complex</taxon>
        <taxon>Oldenlandia</taxon>
    </lineage>
</organism>
<dbReference type="GO" id="GO:0005524">
    <property type="term" value="F:ATP binding"/>
    <property type="evidence" value="ECO:0007669"/>
    <property type="project" value="UniProtKB-UniRule"/>
</dbReference>
<dbReference type="PANTHER" id="PTHR48007:SF79">
    <property type="entry name" value="(WILD MALAYSIAN BANANA) HYPOTHETICAL PROTEIN"/>
    <property type="match status" value="1"/>
</dbReference>
<evidence type="ECO:0000313" key="12">
    <source>
        <dbReference type="EMBL" id="CAI9111072.1"/>
    </source>
</evidence>
<dbReference type="Gene3D" id="3.30.200.20">
    <property type="entry name" value="Phosphorylase Kinase, domain 1"/>
    <property type="match status" value="1"/>
</dbReference>
<dbReference type="EMBL" id="OX459123">
    <property type="protein sequence ID" value="CAI9111072.1"/>
    <property type="molecule type" value="Genomic_DNA"/>
</dbReference>
<dbReference type="SUPFAM" id="SSF52058">
    <property type="entry name" value="L domain-like"/>
    <property type="match status" value="1"/>
</dbReference>